<dbReference type="Proteomes" id="UP001595637">
    <property type="component" value="Unassembled WGS sequence"/>
</dbReference>
<keyword evidence="1" id="KW-0732">Signal</keyword>
<accession>A0ABV7NAM5</accession>
<sequence>MKRIGTVMLIFTMSVFISACGMHSNDDDFDQQQTINDTPQPE</sequence>
<comment type="caution">
    <text evidence="2">The sequence shown here is derived from an EMBL/GenBank/DDBJ whole genome shotgun (WGS) entry which is preliminary data.</text>
</comment>
<evidence type="ECO:0000313" key="3">
    <source>
        <dbReference type="Proteomes" id="UP001595637"/>
    </source>
</evidence>
<evidence type="ECO:0000256" key="1">
    <source>
        <dbReference type="SAM" id="SignalP"/>
    </source>
</evidence>
<dbReference type="PROSITE" id="PS51257">
    <property type="entry name" value="PROKAR_LIPOPROTEIN"/>
    <property type="match status" value="1"/>
</dbReference>
<gene>
    <name evidence="2" type="ORF">ACFOEO_13160</name>
</gene>
<protein>
    <recommendedName>
        <fullName evidence="4">Lipoprotein</fullName>
    </recommendedName>
</protein>
<dbReference type="RefSeq" id="WP_380656854.1">
    <property type="nucleotide sequence ID" value="NZ_JBHRVQ010000001.1"/>
</dbReference>
<feature type="chain" id="PRO_5046712741" description="Lipoprotein" evidence="1">
    <location>
        <begin position="20"/>
        <end position="42"/>
    </location>
</feature>
<proteinExistence type="predicted"/>
<feature type="signal peptide" evidence="1">
    <location>
        <begin position="1"/>
        <end position="19"/>
    </location>
</feature>
<dbReference type="EMBL" id="JBHRVQ010000001">
    <property type="protein sequence ID" value="MFC3389533.1"/>
    <property type="molecule type" value="Genomic_DNA"/>
</dbReference>
<reference evidence="3" key="1">
    <citation type="journal article" date="2019" name="Int. J. Syst. Evol. Microbiol.">
        <title>The Global Catalogue of Microorganisms (GCM) 10K type strain sequencing project: providing services to taxonomists for standard genome sequencing and annotation.</title>
        <authorList>
            <consortium name="The Broad Institute Genomics Platform"/>
            <consortium name="The Broad Institute Genome Sequencing Center for Infectious Disease"/>
            <person name="Wu L."/>
            <person name="Ma J."/>
        </authorList>
    </citation>
    <scope>NUCLEOTIDE SEQUENCE [LARGE SCALE GENOMIC DNA]</scope>
    <source>
        <strain evidence="3">CCM 7756</strain>
    </source>
</reference>
<organism evidence="2 3">
    <name type="scientific">Salinicoccus sesuvii</name>
    <dbReference type="NCBI Taxonomy" id="868281"/>
    <lineage>
        <taxon>Bacteria</taxon>
        <taxon>Bacillati</taxon>
        <taxon>Bacillota</taxon>
        <taxon>Bacilli</taxon>
        <taxon>Bacillales</taxon>
        <taxon>Staphylococcaceae</taxon>
        <taxon>Salinicoccus</taxon>
    </lineage>
</organism>
<evidence type="ECO:0008006" key="4">
    <source>
        <dbReference type="Google" id="ProtNLM"/>
    </source>
</evidence>
<keyword evidence="3" id="KW-1185">Reference proteome</keyword>
<name>A0ABV7NAM5_9STAP</name>
<evidence type="ECO:0000313" key="2">
    <source>
        <dbReference type="EMBL" id="MFC3389533.1"/>
    </source>
</evidence>